<accession>Q8RTK7</accession>
<dbReference type="EMBL" id="AF420260">
    <property type="protein sequence ID" value="AAL77875.1"/>
    <property type="molecule type" value="Genomic_DNA"/>
</dbReference>
<organism evidence="1">
    <name type="scientific">Lactiplantibacillus paraplantarum</name>
    <dbReference type="NCBI Taxonomy" id="60520"/>
    <lineage>
        <taxon>Bacteria</taxon>
        <taxon>Bacillati</taxon>
        <taxon>Bacillota</taxon>
        <taxon>Bacilli</taxon>
        <taxon>Lactobacillales</taxon>
        <taxon>Lactobacillaceae</taxon>
        <taxon>Lactiplantibacillus</taxon>
    </lineage>
</organism>
<proteinExistence type="predicted"/>
<dbReference type="AlphaFoldDB" id="Q8RTK7"/>
<name>Q8RTK7_9LACO</name>
<sequence>MIHTFLKAFPDITGFAYKPTQNSSTFTTTDYSCQCFIVNYFKFIICHSLSPLKIV</sequence>
<reference evidence="1" key="1">
    <citation type="submission" date="2001-09" db="EMBL/GenBank/DDBJ databases">
        <title>Characterization, Purification, and DNA Sequence of Leucocin K, a Novel Bacteriocin Produced by Leuconostoc mesenteroides.</title>
        <authorList>
            <person name="Lee K.-H."/>
            <person name="Lee H.-J."/>
            <person name="Chang H.-C."/>
            <person name="Chung D.-K."/>
            <person name="Lee J.-H."/>
            <person name="Kim J.-H."/>
        </authorList>
    </citation>
    <scope>NUCLEOTIDE SEQUENCE</scope>
    <source>
        <strain evidence="1">C7</strain>
    </source>
</reference>
<protein>
    <submittedName>
        <fullName evidence="1">Uncharacterized protein</fullName>
    </submittedName>
</protein>
<evidence type="ECO:0000313" key="1">
    <source>
        <dbReference type="EMBL" id="AAL77875.1"/>
    </source>
</evidence>